<keyword evidence="1" id="KW-0472">Membrane</keyword>
<feature type="transmembrane region" description="Helical" evidence="1">
    <location>
        <begin position="187"/>
        <end position="208"/>
    </location>
</feature>
<dbReference type="OrthoDB" id="6379662at2"/>
<keyword evidence="3" id="KW-1185">Reference proteome</keyword>
<keyword evidence="1" id="KW-0812">Transmembrane</keyword>
<reference evidence="2 3" key="1">
    <citation type="journal article" date="2017" name="Antonie Van Leeuwenhoek">
        <title>Rhizobium rhizosphaerae sp. nov., a novel species isolated from rice rhizosphere.</title>
        <authorList>
            <person name="Zhao J.J."/>
            <person name="Zhang J."/>
            <person name="Zhang R.J."/>
            <person name="Zhang C.W."/>
            <person name="Yin H.Q."/>
            <person name="Zhang X.X."/>
        </authorList>
    </citation>
    <scope>NUCLEOTIDE SEQUENCE [LARGE SCALE GENOMIC DNA]</scope>
    <source>
        <strain evidence="2 3">BSs20135</strain>
    </source>
</reference>
<sequence>MKDSNIANGQVLLLFKALPFWTIPVVTGVVMFMFCYLTGAFAPPNGEASLRIFNGALAMPIFVVYVWIAVLVMKRRAIACLNQFTQNSVHDLTYVNFEQDIESRLKKNIIWSVALGILFTCTYLYHEDLIATDLSPALFLLNIYTLLFWFFNSLVLLQLFFITQYVIKHFLDNEKIDLFGIQKLLPISDLVITNTIISTFGLALIPLFWIGRTVPTIDKIIVTAVFILMSGYLFWPVLKVQKIISRKKRLAIMRINTQFQTLFESKLGVSRRLTDDAQRLRKLSSLISAKQEISVASEWPIDLPQSIKGVLISMSIPLSWVAGSFVESFISKFF</sequence>
<feature type="transmembrane region" description="Helical" evidence="1">
    <location>
        <begin position="109"/>
        <end position="126"/>
    </location>
</feature>
<evidence type="ECO:0000313" key="3">
    <source>
        <dbReference type="Proteomes" id="UP000006327"/>
    </source>
</evidence>
<evidence type="ECO:0000256" key="1">
    <source>
        <dbReference type="SAM" id="Phobius"/>
    </source>
</evidence>
<feature type="transmembrane region" description="Helical" evidence="1">
    <location>
        <begin position="146"/>
        <end position="167"/>
    </location>
</feature>
<dbReference type="Proteomes" id="UP000006327">
    <property type="component" value="Unassembled WGS sequence"/>
</dbReference>
<feature type="transmembrane region" description="Helical" evidence="1">
    <location>
        <begin position="12"/>
        <end position="40"/>
    </location>
</feature>
<feature type="transmembrane region" description="Helical" evidence="1">
    <location>
        <begin position="52"/>
        <end position="73"/>
    </location>
</feature>
<keyword evidence="1" id="KW-1133">Transmembrane helix</keyword>
<proteinExistence type="predicted"/>
<gene>
    <name evidence="2" type="ORF">GARC_0454</name>
</gene>
<dbReference type="AlphaFoldDB" id="K6Y0K4"/>
<accession>K6Y0K4</accession>
<dbReference type="eggNOG" id="ENOG50345XI">
    <property type="taxonomic scope" value="Bacteria"/>
</dbReference>
<protein>
    <submittedName>
        <fullName evidence="2">Uncharacterized protein</fullName>
    </submittedName>
</protein>
<evidence type="ECO:0000313" key="2">
    <source>
        <dbReference type="EMBL" id="GAC17436.1"/>
    </source>
</evidence>
<feature type="transmembrane region" description="Helical" evidence="1">
    <location>
        <begin position="220"/>
        <end position="238"/>
    </location>
</feature>
<dbReference type="RefSeq" id="WP_007616212.1">
    <property type="nucleotide sequence ID" value="NZ_BAEO01000007.1"/>
</dbReference>
<dbReference type="STRING" id="493475.GARC_0454"/>
<name>K6Y0K4_9ALTE</name>
<comment type="caution">
    <text evidence="2">The sequence shown here is derived from an EMBL/GenBank/DDBJ whole genome shotgun (WGS) entry which is preliminary data.</text>
</comment>
<dbReference type="EMBL" id="BAEO01000007">
    <property type="protein sequence ID" value="GAC17436.1"/>
    <property type="molecule type" value="Genomic_DNA"/>
</dbReference>
<organism evidence="2 3">
    <name type="scientific">Paraglaciecola arctica BSs20135</name>
    <dbReference type="NCBI Taxonomy" id="493475"/>
    <lineage>
        <taxon>Bacteria</taxon>
        <taxon>Pseudomonadati</taxon>
        <taxon>Pseudomonadota</taxon>
        <taxon>Gammaproteobacteria</taxon>
        <taxon>Alteromonadales</taxon>
        <taxon>Alteromonadaceae</taxon>
        <taxon>Paraglaciecola</taxon>
    </lineage>
</organism>